<keyword evidence="5" id="KW-0472">Membrane</keyword>
<evidence type="ECO:0000256" key="3">
    <source>
        <dbReference type="ARBA" id="ARBA00022801"/>
    </source>
</evidence>
<evidence type="ECO:0000313" key="7">
    <source>
        <dbReference type="EMBL" id="QYY42782.1"/>
    </source>
</evidence>
<dbReference type="Pfam" id="PF13180">
    <property type="entry name" value="PDZ_2"/>
    <property type="match status" value="1"/>
</dbReference>
<dbReference type="PANTHER" id="PTHR43343:SF3">
    <property type="entry name" value="PROTEASE DO-LIKE 8, CHLOROPLASTIC"/>
    <property type="match status" value="1"/>
</dbReference>
<dbReference type="PANTHER" id="PTHR43343">
    <property type="entry name" value="PEPTIDASE S12"/>
    <property type="match status" value="1"/>
</dbReference>
<evidence type="ECO:0000256" key="1">
    <source>
        <dbReference type="ARBA" id="ARBA00010541"/>
    </source>
</evidence>
<dbReference type="PROSITE" id="PS50106">
    <property type="entry name" value="PDZ"/>
    <property type="match status" value="1"/>
</dbReference>
<dbReference type="SUPFAM" id="SSF50494">
    <property type="entry name" value="Trypsin-like serine proteases"/>
    <property type="match status" value="1"/>
</dbReference>
<dbReference type="GO" id="GO:0006508">
    <property type="term" value="P:proteolysis"/>
    <property type="evidence" value="ECO:0007669"/>
    <property type="project" value="UniProtKB-KW"/>
</dbReference>
<accession>A0A1G8DBK1</accession>
<dbReference type="EMBL" id="FNDE01000032">
    <property type="protein sequence ID" value="SDH55087.1"/>
    <property type="molecule type" value="Genomic_DNA"/>
</dbReference>
<evidence type="ECO:0000256" key="2">
    <source>
        <dbReference type="ARBA" id="ARBA00022670"/>
    </source>
</evidence>
<dbReference type="InterPro" id="IPR001478">
    <property type="entry name" value="PDZ"/>
</dbReference>
<dbReference type="RefSeq" id="WP_057897250.1">
    <property type="nucleotide sequence ID" value="NZ_CP080764.1"/>
</dbReference>
<sequence>MGYYDDELYNGHKKGKRGGASTFFIALVSAIIGGLVVLMMVPTLLKSGYFPGWTALPEQPGQREPVIGGNTANYSVNVNTAIVDAVEKVENAVVGVVNIQQRRDFFGFVEEGTAGTGSGIVFRKAGGKAYIVTNYHVIERAEQVQVALANGEKNVEAKVVGADEYTDLAVLEIDGSKVEQVAEFGDSSKVKVGEPAIAIGNPLGLAFSRTVTQGIISSTERTMPVDIDGDNETDLEVNVLQTDAAINPGNSGGPLVNIAGQVIGINSMKIAKTGVEGLGFAIPIDDANKIIDDLIRYKSVQRPMLGLERPVDLGQVPEDARRDPLQLPGDVESGVVITSVTPMSPADKAGLKRYDVIVQLDDQKIESLAQLRKYLFQKRVGDTVQITFYRGSIKKSVNVTLVKQLMQ</sequence>
<evidence type="ECO:0000313" key="10">
    <source>
        <dbReference type="Proteomes" id="UP000826616"/>
    </source>
</evidence>
<dbReference type="SUPFAM" id="SSF50156">
    <property type="entry name" value="PDZ domain-like"/>
    <property type="match status" value="1"/>
</dbReference>
<evidence type="ECO:0000313" key="9">
    <source>
        <dbReference type="Proteomes" id="UP000198956"/>
    </source>
</evidence>
<evidence type="ECO:0000313" key="8">
    <source>
        <dbReference type="EMBL" id="SDH55087.1"/>
    </source>
</evidence>
<dbReference type="InterPro" id="IPR051201">
    <property type="entry name" value="Chloro_Bact_Ser_Proteases"/>
</dbReference>
<protein>
    <submittedName>
        <fullName evidence="8">Serine protease Do</fullName>
    </submittedName>
    <submittedName>
        <fullName evidence="7">Trypsin-like peptidase domain-containing protein</fullName>
    </submittedName>
</protein>
<keyword evidence="5" id="KW-1133">Transmembrane helix</keyword>
<evidence type="ECO:0000259" key="6">
    <source>
        <dbReference type="PROSITE" id="PS50106"/>
    </source>
</evidence>
<keyword evidence="5" id="KW-0812">Transmembrane</keyword>
<evidence type="ECO:0000256" key="4">
    <source>
        <dbReference type="ARBA" id="ARBA00022825"/>
    </source>
</evidence>
<dbReference type="GeneID" id="97143387"/>
<dbReference type="EMBL" id="CP080764">
    <property type="protein sequence ID" value="QYY42782.1"/>
    <property type="molecule type" value="Genomic_DNA"/>
</dbReference>
<keyword evidence="10" id="KW-1185">Reference proteome</keyword>
<dbReference type="InterPro" id="IPR009003">
    <property type="entry name" value="Peptidase_S1_PA"/>
</dbReference>
<dbReference type="SMART" id="SM00228">
    <property type="entry name" value="PDZ"/>
    <property type="match status" value="1"/>
</dbReference>
<comment type="similarity">
    <text evidence="1">Belongs to the peptidase S1C family.</text>
</comment>
<proteinExistence type="inferred from homology"/>
<reference evidence="7 10" key="2">
    <citation type="submission" date="2021-08" db="EMBL/GenBank/DDBJ databases">
        <title>Complete genome sequence of the strain Aneurinibacillus thermoaerophilus CCM 8960.</title>
        <authorList>
            <person name="Musilova J."/>
            <person name="Kourilova X."/>
            <person name="Pernicova I."/>
            <person name="Bezdicek M."/>
            <person name="Lengerova M."/>
            <person name="Obruca S."/>
            <person name="Sedlar K."/>
        </authorList>
    </citation>
    <scope>NUCLEOTIDE SEQUENCE [LARGE SCALE GENOMIC DNA]</scope>
    <source>
        <strain evidence="7 10">CCM 8960</strain>
    </source>
</reference>
<dbReference type="InterPro" id="IPR043504">
    <property type="entry name" value="Peptidase_S1_PA_chymotrypsin"/>
</dbReference>
<dbReference type="InterPro" id="IPR001940">
    <property type="entry name" value="Peptidase_S1C"/>
</dbReference>
<organism evidence="8 9">
    <name type="scientific">Aneurinibacillus thermoaerophilus</name>
    <dbReference type="NCBI Taxonomy" id="143495"/>
    <lineage>
        <taxon>Bacteria</taxon>
        <taxon>Bacillati</taxon>
        <taxon>Bacillota</taxon>
        <taxon>Bacilli</taxon>
        <taxon>Bacillales</taxon>
        <taxon>Paenibacillaceae</taxon>
        <taxon>Aneurinibacillus group</taxon>
        <taxon>Aneurinibacillus</taxon>
    </lineage>
</organism>
<reference evidence="8 9" key="1">
    <citation type="submission" date="2016-10" db="EMBL/GenBank/DDBJ databases">
        <authorList>
            <person name="de Groot N.N."/>
        </authorList>
    </citation>
    <scope>NUCLEOTIDE SEQUENCE [LARGE SCALE GENOMIC DNA]</scope>
    <source>
        <strain evidence="8 9">L 420-91</strain>
    </source>
</reference>
<dbReference type="PRINTS" id="PR00834">
    <property type="entry name" value="PROTEASES2C"/>
</dbReference>
<evidence type="ECO:0000256" key="5">
    <source>
        <dbReference type="SAM" id="Phobius"/>
    </source>
</evidence>
<dbReference type="Proteomes" id="UP000826616">
    <property type="component" value="Chromosome"/>
</dbReference>
<dbReference type="InterPro" id="IPR036034">
    <property type="entry name" value="PDZ_sf"/>
</dbReference>
<feature type="transmembrane region" description="Helical" evidence="5">
    <location>
        <begin position="20"/>
        <end position="41"/>
    </location>
</feature>
<dbReference type="GO" id="GO:0004252">
    <property type="term" value="F:serine-type endopeptidase activity"/>
    <property type="evidence" value="ECO:0007669"/>
    <property type="project" value="InterPro"/>
</dbReference>
<name>A0A1G8DBK1_ANETH</name>
<dbReference type="Proteomes" id="UP000198956">
    <property type="component" value="Unassembled WGS sequence"/>
</dbReference>
<dbReference type="AlphaFoldDB" id="A0A1G8DBK1"/>
<dbReference type="Gene3D" id="2.40.10.10">
    <property type="entry name" value="Trypsin-like serine proteases"/>
    <property type="match status" value="2"/>
</dbReference>
<keyword evidence="3" id="KW-0378">Hydrolase</keyword>
<gene>
    <name evidence="7" type="ORF">K3F53_18570</name>
    <name evidence="8" type="ORF">SAMN04489735_10325</name>
</gene>
<dbReference type="Gene3D" id="2.30.42.10">
    <property type="match status" value="1"/>
</dbReference>
<dbReference type="OrthoDB" id="9758917at2"/>
<keyword evidence="2 8" id="KW-0645">Protease</keyword>
<feature type="domain" description="PDZ" evidence="6">
    <location>
        <begin position="310"/>
        <end position="392"/>
    </location>
</feature>
<keyword evidence="4" id="KW-0720">Serine protease</keyword>
<dbReference type="FunFam" id="2.40.10.10:FF:000001">
    <property type="entry name" value="Periplasmic serine protease DegS"/>
    <property type="match status" value="1"/>
</dbReference>
<dbReference type="Pfam" id="PF13365">
    <property type="entry name" value="Trypsin_2"/>
    <property type="match status" value="1"/>
</dbReference>